<dbReference type="EMBL" id="AFYH01025204">
    <property type="status" value="NOT_ANNOTATED_CDS"/>
    <property type="molecule type" value="Genomic_DNA"/>
</dbReference>
<keyword evidence="7" id="KW-0131">Cell cycle</keyword>
<dbReference type="OrthoDB" id="27187at2759"/>
<dbReference type="PANTHER" id="PTHR14418">
    <property type="entry name" value="CONDENSIN COMPLEX SUBUNIT 3-RELATED"/>
    <property type="match status" value="1"/>
</dbReference>
<evidence type="ECO:0000256" key="7">
    <source>
        <dbReference type="ARBA" id="ARBA00023306"/>
    </source>
</evidence>
<accession>M3XGW8</accession>
<dbReference type="EMBL" id="AFYH01025209">
    <property type="status" value="NOT_ANNOTATED_CDS"/>
    <property type="molecule type" value="Genomic_DNA"/>
</dbReference>
<dbReference type="PANTHER" id="PTHR14418:SF5">
    <property type="entry name" value="CONDENSIN COMPLEX SUBUNIT 3"/>
    <property type="match status" value="1"/>
</dbReference>
<organism evidence="11 12">
    <name type="scientific">Latimeria chalumnae</name>
    <name type="common">Coelacanth</name>
    <dbReference type="NCBI Taxonomy" id="7897"/>
    <lineage>
        <taxon>Eukaryota</taxon>
        <taxon>Metazoa</taxon>
        <taxon>Chordata</taxon>
        <taxon>Craniata</taxon>
        <taxon>Vertebrata</taxon>
        <taxon>Euteleostomi</taxon>
        <taxon>Coelacanthiformes</taxon>
        <taxon>Coelacanthidae</taxon>
        <taxon>Latimeria</taxon>
    </lineage>
</organism>
<dbReference type="EMBL" id="AFYH01025210">
    <property type="status" value="NOT_ANNOTATED_CDS"/>
    <property type="molecule type" value="Genomic_DNA"/>
</dbReference>
<dbReference type="eggNOG" id="KOG2025">
    <property type="taxonomic scope" value="Eukaryota"/>
</dbReference>
<feature type="coiled-coil region" evidence="8">
    <location>
        <begin position="495"/>
        <end position="544"/>
    </location>
</feature>
<reference evidence="11" key="3">
    <citation type="submission" date="2025-09" db="UniProtKB">
        <authorList>
            <consortium name="Ensembl"/>
        </authorList>
    </citation>
    <scope>IDENTIFICATION</scope>
</reference>
<evidence type="ECO:0000256" key="4">
    <source>
        <dbReference type="ARBA" id="ARBA00022618"/>
    </source>
</evidence>
<dbReference type="FunFam" id="1.25.10.10:FF:000461">
    <property type="entry name" value="Non-SMC condensin I complex, subunit G"/>
    <property type="match status" value="1"/>
</dbReference>
<dbReference type="InParanoid" id="M3XGW8"/>
<sequence length="1067" mass="121242">MGAEKQVIKMKEAFDLAQNPHQNHAKLVAALKCTYDKLEDKTIFHEEFVQFLKYPMVVYKREPTVERVIDFAAKFATTFKQLEGENDNKEDEEEEESPFLNYLFDFLLKSHKANSHAVRFRVCQLINKLLGNMPENAQIDDELFDRIYEALLIRLTDRFPNVRIQAVLAMARLQDPQDDKCPVVNAYMHLLEQDLNPEVRRAVLSYIAPTAKTLQKIVGRTMDTKESVRKLAYQVLAEKIHVRTLSIAQRVQLLQQGLNDRSVAVKEAVEKKLLPAWLRLSEGNVLDLLHRLDVENCPEVAISALNAIFALTPLNELVQNCTNIDNQKLIPVENLTTENTLYWRALCEYIKSKGDEAEEFLERILPEAAIYANYLLSYLKSIPVLTEEQRTDFSQIENLMTKEFIGQQLILLVGCLAIEEGGRKCLLSVIQEILVWPSTPISLISLLVEKLTSILKDDDKRIEMIAEIISEVCEPIVTTDVPVDANESRRRQVKLAEVKVKLIEAKQALEESIANQNFSHASELKEKITELESLKSDLIKETEQPEIKEIRVEKNDPETLLKCLTMCYELLKEMSISMGISPTMNGIIESLIFPGITNVHPAVRNMAVLCLGSCALRSKDFASQHLTLLLQISQIDDVKVRVSALKAVFDQLLLFGIEVFKEKQSNSEDPLRKNSITENDEEDLQQEQTKTEEFEVETDTVNSILTLLSRFLDSEIAELRTETMEGLAKLLLFGRLVSPRLLSRLVLLWYNPMTEDDIRLRHFLGVFFPVFAFARRTNQECFEEAFLPTLRTLFNAPGFSPLAEVDISNVAELLVDLTRPSGLNHELKQAQDYQETTVHDSLAIKICNEILKDPSAPDVRIYAKVLGSLELHKEYTQDLQVLLDQILQEVKDKTCHRALEKIKNQLHGGDNKGKEKSIDMEDANCTAREEASVAKEGDNQDNDQTLNLPQAQTEDTDKTKSATGKRNRGDNDQTLNLPQAQTEDTEKTKSATGKRNRGQRKGSTVTRSAVKTRRRMQKAAESSEESDAEVQELPLLTLSSRPSRRAKTAALEKTRMNLTRILNKEAK</sequence>
<dbReference type="EMBL" id="AFYH01025208">
    <property type="status" value="NOT_ANNOTATED_CDS"/>
    <property type="molecule type" value="Genomic_DNA"/>
</dbReference>
<evidence type="ECO:0000256" key="9">
    <source>
        <dbReference type="SAM" id="MobiDB-lite"/>
    </source>
</evidence>
<feature type="compositionally biased region" description="Polar residues" evidence="9">
    <location>
        <begin position="942"/>
        <end position="953"/>
    </location>
</feature>
<proteinExistence type="inferred from homology"/>
<evidence type="ECO:0000256" key="5">
    <source>
        <dbReference type="ARBA" id="ARBA00022776"/>
    </source>
</evidence>
<name>M3XGW8_LATCH</name>
<dbReference type="OMA" id="FRATQIT"/>
<dbReference type="Ensembl" id="ENSLACT00000025510.1">
    <property type="protein sequence ID" value="ENSLACP00000021974.1"/>
    <property type="gene ID" value="ENSLACG00000017517.2"/>
</dbReference>
<dbReference type="EMBL" id="AFYH01025202">
    <property type="status" value="NOT_ANNOTATED_CDS"/>
    <property type="molecule type" value="Genomic_DNA"/>
</dbReference>
<dbReference type="KEGG" id="lcm:102347597"/>
<comment type="subcellular location">
    <subcellularLocation>
        <location evidence="1">Chromosome</location>
    </subcellularLocation>
</comment>
<dbReference type="STRING" id="7897.ENSLACP00000021974"/>
<feature type="region of interest" description="Disordered" evidence="9">
    <location>
        <begin position="668"/>
        <end position="692"/>
    </location>
</feature>
<evidence type="ECO:0000256" key="2">
    <source>
        <dbReference type="ARBA" id="ARBA00006533"/>
    </source>
</evidence>
<dbReference type="GO" id="GO:0000793">
    <property type="term" value="C:condensed chromosome"/>
    <property type="evidence" value="ECO:0007669"/>
    <property type="project" value="Ensembl"/>
</dbReference>
<reference evidence="12" key="1">
    <citation type="submission" date="2011-08" db="EMBL/GenBank/DDBJ databases">
        <title>The draft genome of Latimeria chalumnae.</title>
        <authorList>
            <person name="Di Palma F."/>
            <person name="Alfoldi J."/>
            <person name="Johnson J."/>
            <person name="Berlin A."/>
            <person name="Gnerre S."/>
            <person name="Jaffe D."/>
            <person name="MacCallum I."/>
            <person name="Young S."/>
            <person name="Walker B.J."/>
            <person name="Lander E."/>
            <person name="Lindblad-Toh K."/>
        </authorList>
    </citation>
    <scope>NUCLEOTIDE SEQUENCE [LARGE SCALE GENOMIC DNA]</scope>
    <source>
        <strain evidence="12">Wild caught</strain>
    </source>
</reference>
<dbReference type="Proteomes" id="UP000008672">
    <property type="component" value="Unassembled WGS sequence"/>
</dbReference>
<dbReference type="GO" id="GO:0007076">
    <property type="term" value="P:mitotic chromosome condensation"/>
    <property type="evidence" value="ECO:0007669"/>
    <property type="project" value="InterPro"/>
</dbReference>
<dbReference type="EMBL" id="AFYH01025205">
    <property type="status" value="NOT_ANNOTATED_CDS"/>
    <property type="molecule type" value="Genomic_DNA"/>
</dbReference>
<keyword evidence="12" id="KW-1185">Reference proteome</keyword>
<dbReference type="EMBL" id="AFYH01025206">
    <property type="status" value="NOT_ANNOTATED_CDS"/>
    <property type="molecule type" value="Genomic_DNA"/>
</dbReference>
<keyword evidence="3" id="KW-0158">Chromosome</keyword>
<dbReference type="SUPFAM" id="SSF48371">
    <property type="entry name" value="ARM repeat"/>
    <property type="match status" value="1"/>
</dbReference>
<dbReference type="InterPro" id="IPR025977">
    <property type="entry name" value="Cnd3_C"/>
</dbReference>
<protein>
    <submittedName>
        <fullName evidence="11">Non-SMC condensin I complex subunit G</fullName>
    </submittedName>
</protein>
<dbReference type="RefSeq" id="XP_005990488.1">
    <property type="nucleotide sequence ID" value="XM_005990426.3"/>
</dbReference>
<evidence type="ECO:0000313" key="11">
    <source>
        <dbReference type="Ensembl" id="ENSLACP00000021974.1"/>
    </source>
</evidence>
<evidence type="ECO:0000256" key="8">
    <source>
        <dbReference type="SAM" id="Coils"/>
    </source>
</evidence>
<dbReference type="InterPro" id="IPR027165">
    <property type="entry name" value="CND3"/>
</dbReference>
<evidence type="ECO:0000313" key="12">
    <source>
        <dbReference type="Proteomes" id="UP000008672"/>
    </source>
</evidence>
<feature type="domain" description="Nuclear condensin complex subunit 3 C-terminal" evidence="10">
    <location>
        <begin position="562"/>
        <end position="871"/>
    </location>
</feature>
<dbReference type="EMBL" id="AFYH01025201">
    <property type="status" value="NOT_ANNOTATED_CDS"/>
    <property type="molecule type" value="Genomic_DNA"/>
</dbReference>
<dbReference type="EMBL" id="AFYH01025207">
    <property type="status" value="NOT_ANNOTATED_CDS"/>
    <property type="molecule type" value="Genomic_DNA"/>
</dbReference>
<dbReference type="GeneID" id="102347597"/>
<dbReference type="Bgee" id="ENSLACG00000017517">
    <property type="expression patterns" value="Expressed in pelvic fin"/>
</dbReference>
<keyword evidence="5" id="KW-0498">Mitosis</keyword>
<dbReference type="GO" id="GO:0000796">
    <property type="term" value="C:condensin complex"/>
    <property type="evidence" value="ECO:0007669"/>
    <property type="project" value="InterPro"/>
</dbReference>
<dbReference type="AlphaFoldDB" id="M3XGW8"/>
<feature type="compositionally biased region" description="Basic and acidic residues" evidence="9">
    <location>
        <begin position="927"/>
        <end position="938"/>
    </location>
</feature>
<reference evidence="11" key="2">
    <citation type="submission" date="2025-08" db="UniProtKB">
        <authorList>
            <consortium name="Ensembl"/>
        </authorList>
    </citation>
    <scope>IDENTIFICATION</scope>
</reference>
<dbReference type="Gene3D" id="1.25.10.10">
    <property type="entry name" value="Leucine-rich Repeat Variant"/>
    <property type="match status" value="1"/>
</dbReference>
<evidence type="ECO:0000256" key="1">
    <source>
        <dbReference type="ARBA" id="ARBA00004286"/>
    </source>
</evidence>
<dbReference type="GO" id="GO:0051301">
    <property type="term" value="P:cell division"/>
    <property type="evidence" value="ECO:0007669"/>
    <property type="project" value="UniProtKB-KW"/>
</dbReference>
<keyword evidence="8" id="KW-0175">Coiled coil</keyword>
<evidence type="ECO:0000256" key="6">
    <source>
        <dbReference type="ARBA" id="ARBA00023067"/>
    </source>
</evidence>
<keyword evidence="6" id="KW-0226">DNA condensation</keyword>
<dbReference type="FunCoup" id="M3XGW8">
    <property type="interactions" value="2273"/>
</dbReference>
<dbReference type="EMBL" id="AFYH01025203">
    <property type="status" value="NOT_ANNOTATED_CDS"/>
    <property type="molecule type" value="Genomic_DNA"/>
</dbReference>
<dbReference type="GeneTree" id="ENSGT00390000001577"/>
<dbReference type="Pfam" id="PF12719">
    <property type="entry name" value="Cnd3"/>
    <property type="match status" value="1"/>
</dbReference>
<keyword evidence="4" id="KW-0132">Cell division</keyword>
<dbReference type="CTD" id="64151"/>
<evidence type="ECO:0000256" key="3">
    <source>
        <dbReference type="ARBA" id="ARBA00022454"/>
    </source>
</evidence>
<dbReference type="GO" id="GO:0005737">
    <property type="term" value="C:cytoplasm"/>
    <property type="evidence" value="ECO:0007669"/>
    <property type="project" value="Ensembl"/>
</dbReference>
<gene>
    <name evidence="11" type="primary">NCAPG</name>
</gene>
<evidence type="ECO:0000259" key="10">
    <source>
        <dbReference type="Pfam" id="PF12719"/>
    </source>
</evidence>
<feature type="compositionally biased region" description="Polar residues" evidence="9">
    <location>
        <begin position="972"/>
        <end position="982"/>
    </location>
</feature>
<comment type="similarity">
    <text evidence="2">Belongs to the CND3 (condensin subunit 3) family.</text>
</comment>
<dbReference type="InterPro" id="IPR016024">
    <property type="entry name" value="ARM-type_fold"/>
</dbReference>
<feature type="region of interest" description="Disordered" evidence="9">
    <location>
        <begin position="924"/>
        <end position="1047"/>
    </location>
</feature>
<dbReference type="InterPro" id="IPR011989">
    <property type="entry name" value="ARM-like"/>
</dbReference>